<keyword evidence="1" id="KW-0812">Transmembrane</keyword>
<reference evidence="2 5" key="1">
    <citation type="journal article" date="2015" name="ISME J.">
        <title>Elemental sulfur and acetate can support life of a novel strictly anaerobic haloarchaeon.</title>
        <authorList>
            <person name="Sorokin D.Y."/>
            <person name="Kublanov I.V."/>
            <person name="Gavrilov S.N."/>
            <person name="Rojo D."/>
            <person name="Roman P."/>
            <person name="Golyshin P.N."/>
            <person name="Slepak V.Z."/>
            <person name="Smedile F."/>
            <person name="Ferrer M."/>
            <person name="Messina E."/>
            <person name="La Cono V."/>
            <person name="Yakimov M.M."/>
        </authorList>
    </citation>
    <scope>NUCLEOTIDE SEQUENCE [LARGE SCALE GENOMIC DNA]</scope>
    <source>
        <strain evidence="2 5">HSR2</strain>
    </source>
</reference>
<dbReference type="Proteomes" id="UP000069906">
    <property type="component" value="Chromosome"/>
</dbReference>
<dbReference type="PATRIC" id="fig|1604004.4.peg.1945"/>
<accession>A0A0F7PGA7</accession>
<organism evidence="2 5">
    <name type="scientific">Halanaeroarchaeum sulfurireducens</name>
    <dbReference type="NCBI Taxonomy" id="1604004"/>
    <lineage>
        <taxon>Archaea</taxon>
        <taxon>Methanobacteriati</taxon>
        <taxon>Methanobacteriota</taxon>
        <taxon>Stenosarchaea group</taxon>
        <taxon>Halobacteria</taxon>
        <taxon>Halobacteriales</taxon>
        <taxon>Halobacteriaceae</taxon>
        <taxon>Halanaeroarchaeum</taxon>
    </lineage>
</organism>
<dbReference type="OrthoDB" id="160626at2157"/>
<dbReference type="PANTHER" id="PTHR40042:SF1">
    <property type="entry name" value="DUF1405 DOMAIN-CONTAINING PROTEIN"/>
    <property type="match status" value="1"/>
</dbReference>
<protein>
    <recommendedName>
        <fullName evidence="6">DUF1405 domain-containing protein</fullName>
    </recommendedName>
</protein>
<evidence type="ECO:0000313" key="2">
    <source>
        <dbReference type="EMBL" id="AKH98328.1"/>
    </source>
</evidence>
<dbReference type="KEGG" id="hsf:HLASA_1843"/>
<evidence type="ECO:0000313" key="5">
    <source>
        <dbReference type="Proteomes" id="UP000069906"/>
    </source>
</evidence>
<keyword evidence="5" id="KW-1185">Reference proteome</keyword>
<evidence type="ECO:0008006" key="6">
    <source>
        <dbReference type="Google" id="ProtNLM"/>
    </source>
</evidence>
<dbReference type="PANTHER" id="PTHR40042">
    <property type="entry name" value="HYPOTHETICAL MEMBRANE SPANNING PROTEIN"/>
    <property type="match status" value="1"/>
</dbReference>
<keyword evidence="1" id="KW-0472">Membrane</keyword>
<reference evidence="4" key="2">
    <citation type="submission" date="2015-05" db="EMBL/GenBank/DDBJ databases">
        <title>Complete genome sequence of Halanaeroarchaeum sulfurireducens type strain M27-SA2, a sulfate-reducer haloarchaeon from marine anoxic lake Medee.</title>
        <authorList>
            <person name="Messina E."/>
            <person name="Kublanov I.V."/>
            <person name="Toshchakov S."/>
            <person name="Arcadi E."/>
            <person name="La Spada G."/>
            <person name="La Cono V."/>
            <person name="Yakimov M.M."/>
        </authorList>
    </citation>
    <scope>NUCLEOTIDE SEQUENCE [LARGE SCALE GENOMIC DNA]</scope>
    <source>
        <strain evidence="4">M27-SA2</strain>
    </source>
</reference>
<dbReference type="KEGG" id="hsu:HLASF_1857"/>
<feature type="transmembrane region" description="Helical" evidence="1">
    <location>
        <begin position="116"/>
        <end position="136"/>
    </location>
</feature>
<reference evidence="3 4" key="3">
    <citation type="journal article" date="2016" name="Stand. Genomic Sci.">
        <title>Complete genome sequence of 'Halanaeroarchaeum sulfurireducens' M27-SA2, a sulfur-reducing and acetate-oxidizing haloarchaeon from the deep-sea hypersaline anoxic lake Medee.</title>
        <authorList>
            <person name="Messina E."/>
            <person name="Sorokin D.Y."/>
            <person name="Kublanov I.V."/>
            <person name="Toshchakov S."/>
            <person name="Lopatina A."/>
            <person name="Arcadi E."/>
            <person name="Smedile F."/>
            <person name="La Spada G."/>
            <person name="La Cono V."/>
            <person name="Yakimov M.M."/>
        </authorList>
    </citation>
    <scope>NUCLEOTIDE SEQUENCE [LARGE SCALE GENOMIC DNA]</scope>
    <source>
        <strain evidence="3 4">M27-SA2</strain>
    </source>
</reference>
<proteinExistence type="predicted"/>
<keyword evidence="1" id="KW-1133">Transmembrane helix</keyword>
<dbReference type="GeneID" id="26011177"/>
<dbReference type="Pfam" id="PF07187">
    <property type="entry name" value="DUF1405"/>
    <property type="match status" value="1"/>
</dbReference>
<feature type="transmembrane region" description="Helical" evidence="1">
    <location>
        <begin position="26"/>
        <end position="45"/>
    </location>
</feature>
<evidence type="ECO:0000313" key="3">
    <source>
        <dbReference type="EMBL" id="ALG82722.1"/>
    </source>
</evidence>
<dbReference type="HOGENOM" id="CLU_1122605_0_0_2"/>
<dbReference type="STRING" id="1604004.HLASA_1843"/>
<feature type="transmembrane region" description="Helical" evidence="1">
    <location>
        <begin position="194"/>
        <end position="212"/>
    </location>
</feature>
<evidence type="ECO:0000313" key="4">
    <source>
        <dbReference type="Proteomes" id="UP000060390"/>
    </source>
</evidence>
<dbReference type="EMBL" id="CP011564">
    <property type="protein sequence ID" value="ALG82722.1"/>
    <property type="molecule type" value="Genomic_DNA"/>
</dbReference>
<sequence length="222" mass="24848">MLPERDPLPWYVAPLPKPLEDLGLRLAWLIAAVNLAGTAFGFWYYRAQFAATNPLALPFVPDSPLATLFIALSLIAFKLDWDVDWLHALAFVGLLKLGLWTPFVQVVINGQGSVDLWLYQFLIWSHLAMALEAFLIHRYATFSVRAVAVAVGWYLLNDVVDYFVPLFGDLHHTYIRAEFVAGVPDHSLYAHDLAAAWAVVLTVGATFLALATRVKRLEGVER</sequence>
<dbReference type="RefSeq" id="WP_050048998.1">
    <property type="nucleotide sequence ID" value="NZ_CP008874.1"/>
</dbReference>
<gene>
    <name evidence="3" type="ORF">HLASA_1843</name>
    <name evidence="2" type="ORF">HLASF_1857</name>
</gene>
<name>A0A0F7PGA7_9EURY</name>
<dbReference type="EMBL" id="CP008874">
    <property type="protein sequence ID" value="AKH98328.1"/>
    <property type="molecule type" value="Genomic_DNA"/>
</dbReference>
<feature type="transmembrane region" description="Helical" evidence="1">
    <location>
        <begin position="85"/>
        <end position="104"/>
    </location>
</feature>
<dbReference type="AlphaFoldDB" id="A0A0F7PGA7"/>
<dbReference type="Proteomes" id="UP000060390">
    <property type="component" value="Chromosome"/>
</dbReference>
<dbReference type="InterPro" id="IPR009845">
    <property type="entry name" value="DUF1405"/>
</dbReference>
<evidence type="ECO:0000256" key="1">
    <source>
        <dbReference type="SAM" id="Phobius"/>
    </source>
</evidence>